<evidence type="ECO:0000313" key="4">
    <source>
        <dbReference type="Proteomes" id="UP001296776"/>
    </source>
</evidence>
<reference evidence="3" key="2">
    <citation type="journal article" date="2020" name="Microorganisms">
        <title>Osmotic Adaptation and Compatible Solute Biosynthesis of Phototrophic Bacteria as Revealed from Genome Analyses.</title>
        <authorList>
            <person name="Imhoff J.F."/>
            <person name="Rahn T."/>
            <person name="Kunzel S."/>
            <person name="Keller A."/>
            <person name="Neulinger S.C."/>
        </authorList>
    </citation>
    <scope>NUCLEOTIDE SEQUENCE</scope>
    <source>
        <strain evidence="3">DSM 11080</strain>
    </source>
</reference>
<evidence type="ECO:0000313" key="3">
    <source>
        <dbReference type="EMBL" id="MBK1705693.1"/>
    </source>
</evidence>
<protein>
    <submittedName>
        <fullName evidence="3">Signal peptide prediction</fullName>
    </submittedName>
</protein>
<keyword evidence="1" id="KW-0732">Signal</keyword>
<dbReference type="Gene3D" id="3.40.190.10">
    <property type="entry name" value="Periplasmic binding protein-like II"/>
    <property type="match status" value="2"/>
</dbReference>
<dbReference type="PANTHER" id="PTHR30222:SF17">
    <property type="entry name" value="SPERMIDINE_PUTRESCINE-BINDING PERIPLASMIC PROTEIN"/>
    <property type="match status" value="1"/>
</dbReference>
<gene>
    <name evidence="3" type="ORF">CKO40_14285</name>
</gene>
<dbReference type="InterPro" id="IPR006059">
    <property type="entry name" value="SBP"/>
</dbReference>
<reference evidence="3" key="1">
    <citation type="submission" date="2017-08" db="EMBL/GenBank/DDBJ databases">
        <authorList>
            <person name="Imhoff J.F."/>
            <person name="Rahn T."/>
            <person name="Kuenzel S."/>
            <person name="Neulinger S.C."/>
        </authorList>
    </citation>
    <scope>NUCLEOTIDE SEQUENCE</scope>
    <source>
        <strain evidence="3">DSM 11080</strain>
    </source>
</reference>
<name>A0AAJ0XAT7_9GAMM</name>
<dbReference type="SUPFAM" id="SSF53850">
    <property type="entry name" value="Periplasmic binding protein-like II"/>
    <property type="match status" value="1"/>
</dbReference>
<dbReference type="Pfam" id="PF13416">
    <property type="entry name" value="SBP_bac_8"/>
    <property type="match status" value="1"/>
</dbReference>
<comment type="caution">
    <text evidence="3">The sequence shown here is derived from an EMBL/GenBank/DDBJ whole genome shotgun (WGS) entry which is preliminary data.</text>
</comment>
<sequence length="407" mass="45162">MAAASAAAAFPAIVRARDDPPTLRVLGTHATLQEPLRRKAEQDLGFRIDFLPGGSSQVLLRAATDATGFDLYEQWSDSIRLLWQAGTVQPIEVERLTHWDEVNRLSKTGRITAEAPIGAGDAPNTILYVQPDGALGPTPQRRISFLPYVHNVDSFGYDSRAIPAAEPYREESWGWLLDPAYAGRVALVNAPSIGIFDLALAARARGLIEFGDIGAMTADEVDALFEIAIRYQLDGQFRSFWRSVPHSARLMVSGEVWIESMFSPGAAMARSAGVPCLYAAPREGYRAWHGVMCLSRACTGERQDLAYAYMNWWLSGWPGAYIAKQGYYISNPARSRPFLEPDEWGYWYEGQPAERPLPGPDGQVVAQPGETRRGGSYRNRFSHVAVWNTVMSTYDQSVRRWSELVLA</sequence>
<proteinExistence type="predicted"/>
<dbReference type="EMBL" id="NRSJ01000026">
    <property type="protein sequence ID" value="MBK1705693.1"/>
    <property type="molecule type" value="Genomic_DNA"/>
</dbReference>
<evidence type="ECO:0000256" key="2">
    <source>
        <dbReference type="SAM" id="MobiDB-lite"/>
    </source>
</evidence>
<evidence type="ECO:0000256" key="1">
    <source>
        <dbReference type="ARBA" id="ARBA00022729"/>
    </source>
</evidence>
<dbReference type="PANTHER" id="PTHR30222">
    <property type="entry name" value="SPERMIDINE/PUTRESCINE-BINDING PERIPLASMIC PROTEIN"/>
    <property type="match status" value="1"/>
</dbReference>
<dbReference type="AlphaFoldDB" id="A0AAJ0XAT7"/>
<keyword evidence="4" id="KW-1185">Reference proteome</keyword>
<dbReference type="Proteomes" id="UP001296776">
    <property type="component" value="Unassembled WGS sequence"/>
</dbReference>
<organism evidence="3 4">
    <name type="scientific">Halochromatium glycolicum</name>
    <dbReference type="NCBI Taxonomy" id="85075"/>
    <lineage>
        <taxon>Bacteria</taxon>
        <taxon>Pseudomonadati</taxon>
        <taxon>Pseudomonadota</taxon>
        <taxon>Gammaproteobacteria</taxon>
        <taxon>Chromatiales</taxon>
        <taxon>Chromatiaceae</taxon>
        <taxon>Halochromatium</taxon>
    </lineage>
</organism>
<accession>A0AAJ0XAT7</accession>
<feature type="region of interest" description="Disordered" evidence="2">
    <location>
        <begin position="355"/>
        <end position="374"/>
    </location>
</feature>